<dbReference type="Proteomes" id="UP000244911">
    <property type="component" value="Unassembled WGS sequence"/>
</dbReference>
<accession>A0A2R8AGN4</accession>
<name>A0A2R8AGN4_9RHOB</name>
<dbReference type="SUPFAM" id="SSF50129">
    <property type="entry name" value="GroES-like"/>
    <property type="match status" value="1"/>
</dbReference>
<reference evidence="2 3" key="1">
    <citation type="submission" date="2018-03" db="EMBL/GenBank/DDBJ databases">
        <authorList>
            <person name="Keele B.F."/>
        </authorList>
    </citation>
    <scope>NUCLEOTIDE SEQUENCE [LARGE SCALE GENOMIC DNA]</scope>
    <source>
        <strain evidence="2 3">CECT 8811</strain>
    </source>
</reference>
<organism evidence="2 3">
    <name type="scientific">Aliiroseovarius pelagivivens</name>
    <dbReference type="NCBI Taxonomy" id="1639690"/>
    <lineage>
        <taxon>Bacteria</taxon>
        <taxon>Pseudomonadati</taxon>
        <taxon>Pseudomonadota</taxon>
        <taxon>Alphaproteobacteria</taxon>
        <taxon>Rhodobacterales</taxon>
        <taxon>Paracoccaceae</taxon>
        <taxon>Aliiroseovarius</taxon>
    </lineage>
</organism>
<keyword evidence="2" id="KW-0560">Oxidoreductase</keyword>
<dbReference type="InterPro" id="IPR011032">
    <property type="entry name" value="GroES-like_sf"/>
</dbReference>
<dbReference type="EMBL" id="OMOI01000001">
    <property type="protein sequence ID" value="SPF75223.1"/>
    <property type="molecule type" value="Genomic_DNA"/>
</dbReference>
<feature type="domain" description="Enoyl reductase (ER)" evidence="1">
    <location>
        <begin position="33"/>
        <end position="337"/>
    </location>
</feature>
<dbReference type="GO" id="GO:0102523">
    <property type="term" value="F:2-chloroacrylate reductase activity"/>
    <property type="evidence" value="ECO:0007669"/>
    <property type="project" value="UniProtKB-EC"/>
</dbReference>
<keyword evidence="3" id="KW-1185">Reference proteome</keyword>
<proteinExistence type="predicted"/>
<dbReference type="PANTHER" id="PTHR11695">
    <property type="entry name" value="ALCOHOL DEHYDROGENASE RELATED"/>
    <property type="match status" value="1"/>
</dbReference>
<dbReference type="Gene3D" id="3.40.50.720">
    <property type="entry name" value="NAD(P)-binding Rossmann-like Domain"/>
    <property type="match status" value="1"/>
</dbReference>
<dbReference type="Pfam" id="PF13602">
    <property type="entry name" value="ADH_zinc_N_2"/>
    <property type="match status" value="1"/>
</dbReference>
<evidence type="ECO:0000313" key="2">
    <source>
        <dbReference type="EMBL" id="SPF75223.1"/>
    </source>
</evidence>
<dbReference type="SMART" id="SM00829">
    <property type="entry name" value="PKS_ER"/>
    <property type="match status" value="1"/>
</dbReference>
<dbReference type="Gene3D" id="3.90.180.10">
    <property type="entry name" value="Medium-chain alcohol dehydrogenases, catalytic domain"/>
    <property type="match status" value="1"/>
</dbReference>
<protein>
    <submittedName>
        <fullName evidence="2">2-haloacrylate reductase</fullName>
        <ecNumber evidence="2">1.3.1.103</ecNumber>
    </submittedName>
</protein>
<sequence>MTKAAFAPKRQICYTSCMIADRTMKAAVVTGYGSPERLTLCDVPTPQPAKNEVRVRVHASTVNRTDTATLRAHPFFMRAATGLLRPQMQSLGMDFAGVVDALGTEVSSFQVGDRVFGMSSERFGAHAEYLCIPVEDAIAHIPEGIPYDQAVVGEGAWYAHGTTKLLTEGKRCLIYGASGAIGTAAVQLAKANGAYVVAVVGTRHTSLANALGADRVVNYETEDFTAIGETFDLVFDAVGKTSRRACRPLLKKNAVYCATDMGPYWSNMLLAIWFGLTGSKRVRIPFPEDAPGFIKHLADLMAQGKFRGVFDRTYPLKEIASAFQYVETEQKTGIVGVDTLGK</sequence>
<dbReference type="PANTHER" id="PTHR11695:SF648">
    <property type="entry name" value="ZINC-BINDING OXIDOREDUCTASE"/>
    <property type="match status" value="1"/>
</dbReference>
<evidence type="ECO:0000313" key="3">
    <source>
        <dbReference type="Proteomes" id="UP000244911"/>
    </source>
</evidence>
<dbReference type="SUPFAM" id="SSF51735">
    <property type="entry name" value="NAD(P)-binding Rossmann-fold domains"/>
    <property type="match status" value="1"/>
</dbReference>
<dbReference type="InterPro" id="IPR020843">
    <property type="entry name" value="ER"/>
</dbReference>
<dbReference type="InterPro" id="IPR013154">
    <property type="entry name" value="ADH-like_N"/>
</dbReference>
<dbReference type="AlphaFoldDB" id="A0A2R8AGN4"/>
<dbReference type="InterPro" id="IPR036291">
    <property type="entry name" value="NAD(P)-bd_dom_sf"/>
</dbReference>
<gene>
    <name evidence="2" type="ORF">ALP8811_00209</name>
</gene>
<dbReference type="EC" id="1.3.1.103" evidence="2"/>
<dbReference type="CDD" id="cd08267">
    <property type="entry name" value="MDR1"/>
    <property type="match status" value="1"/>
</dbReference>
<evidence type="ECO:0000259" key="1">
    <source>
        <dbReference type="SMART" id="SM00829"/>
    </source>
</evidence>
<dbReference type="Pfam" id="PF08240">
    <property type="entry name" value="ADH_N"/>
    <property type="match status" value="1"/>
</dbReference>
<dbReference type="InterPro" id="IPR050700">
    <property type="entry name" value="YIM1/Zinc_Alcohol_DH_Fams"/>
</dbReference>